<evidence type="ECO:0000256" key="1">
    <source>
        <dbReference type="SAM" id="MobiDB-lite"/>
    </source>
</evidence>
<keyword evidence="3" id="KW-1185">Reference proteome</keyword>
<accession>A0A9Q1GWF0</accession>
<gene>
    <name evidence="2" type="ORF">Cgig2_001636</name>
</gene>
<name>A0A9Q1GWF0_9CARY</name>
<organism evidence="2 3">
    <name type="scientific">Carnegiea gigantea</name>
    <dbReference type="NCBI Taxonomy" id="171969"/>
    <lineage>
        <taxon>Eukaryota</taxon>
        <taxon>Viridiplantae</taxon>
        <taxon>Streptophyta</taxon>
        <taxon>Embryophyta</taxon>
        <taxon>Tracheophyta</taxon>
        <taxon>Spermatophyta</taxon>
        <taxon>Magnoliopsida</taxon>
        <taxon>eudicotyledons</taxon>
        <taxon>Gunneridae</taxon>
        <taxon>Pentapetalae</taxon>
        <taxon>Caryophyllales</taxon>
        <taxon>Cactineae</taxon>
        <taxon>Cactaceae</taxon>
        <taxon>Cactoideae</taxon>
        <taxon>Echinocereeae</taxon>
        <taxon>Carnegiea</taxon>
    </lineage>
</organism>
<evidence type="ECO:0000313" key="3">
    <source>
        <dbReference type="Proteomes" id="UP001153076"/>
    </source>
</evidence>
<dbReference type="AlphaFoldDB" id="A0A9Q1GWF0"/>
<reference evidence="2" key="1">
    <citation type="submission" date="2022-04" db="EMBL/GenBank/DDBJ databases">
        <title>Carnegiea gigantea Genome sequencing and assembly v2.</title>
        <authorList>
            <person name="Copetti D."/>
            <person name="Sanderson M.J."/>
            <person name="Burquez A."/>
            <person name="Wojciechowski M.F."/>
        </authorList>
    </citation>
    <scope>NUCLEOTIDE SEQUENCE</scope>
    <source>
        <strain evidence="2">SGP5-SGP5p</strain>
        <tissue evidence="2">Aerial part</tissue>
    </source>
</reference>
<feature type="region of interest" description="Disordered" evidence="1">
    <location>
        <begin position="208"/>
        <end position="231"/>
    </location>
</feature>
<evidence type="ECO:0000313" key="2">
    <source>
        <dbReference type="EMBL" id="KAJ8427825.1"/>
    </source>
</evidence>
<protein>
    <submittedName>
        <fullName evidence="2">Uncharacterized protein</fullName>
    </submittedName>
</protein>
<sequence length="318" mass="35366">MVVNDDVELFVVSRDVAGDLKSTLKGLRWTTFESWLSVNKHALLEAQLCQQVLLRGGLRPTYGRQESSALTTLVERERESEENLISDFAPWYFPTSLIPSRQLITLGQPSLEHVCPPQLLPKDYRDQCPYFDHDVAKASARDCHIPELTQVVFYAMVLNNVVALGVSCMFVADTLRWVLECLNWGHRRVKIKITARLRSPDELLAERTSEGCAEEEEPSSGRASLGSCGQGDDLFRGSRVFGRPRRTEHALPQPQGRGFPKKASAGGVVLPTCGIQVYASGGGCHCKQATPQMHSDVSGGLFLRRVVPTPRRDSRHPE</sequence>
<comment type="caution">
    <text evidence="2">The sequence shown here is derived from an EMBL/GenBank/DDBJ whole genome shotgun (WGS) entry which is preliminary data.</text>
</comment>
<dbReference type="Proteomes" id="UP001153076">
    <property type="component" value="Unassembled WGS sequence"/>
</dbReference>
<proteinExistence type="predicted"/>
<dbReference type="EMBL" id="JAKOGI010001089">
    <property type="protein sequence ID" value="KAJ8427825.1"/>
    <property type="molecule type" value="Genomic_DNA"/>
</dbReference>